<dbReference type="InterPro" id="IPR000884">
    <property type="entry name" value="TSP1_rpt"/>
</dbReference>
<evidence type="ECO:0000256" key="7">
    <source>
        <dbReference type="SAM" id="MobiDB-lite"/>
    </source>
</evidence>
<dbReference type="SMART" id="SM00209">
    <property type="entry name" value="TSP1"/>
    <property type="match status" value="3"/>
</dbReference>
<keyword evidence="8" id="KW-1133">Transmembrane helix</keyword>
<feature type="region of interest" description="Disordered" evidence="7">
    <location>
        <begin position="2894"/>
        <end position="2946"/>
    </location>
</feature>
<evidence type="ECO:0000256" key="8">
    <source>
        <dbReference type="SAM" id="Phobius"/>
    </source>
</evidence>
<feature type="compositionally biased region" description="Polar residues" evidence="7">
    <location>
        <begin position="1349"/>
        <end position="1377"/>
    </location>
</feature>
<feature type="region of interest" description="Disordered" evidence="7">
    <location>
        <begin position="2207"/>
        <end position="2241"/>
    </location>
</feature>
<dbReference type="RefSeq" id="XP_013088750.2">
    <property type="nucleotide sequence ID" value="XM_013233296.2"/>
</dbReference>
<feature type="compositionally biased region" description="Basic residues" evidence="7">
    <location>
        <begin position="4452"/>
        <end position="4468"/>
    </location>
</feature>
<dbReference type="InterPro" id="IPR052065">
    <property type="entry name" value="Compl_asym_regulator"/>
</dbReference>
<feature type="region of interest" description="Disordered" evidence="7">
    <location>
        <begin position="3261"/>
        <end position="3286"/>
    </location>
</feature>
<protein>
    <submittedName>
        <fullName evidence="10">Uncharacterized protein LOC106072850 isoform X1</fullName>
    </submittedName>
</protein>
<feature type="compositionally biased region" description="Basic and acidic residues" evidence="7">
    <location>
        <begin position="3595"/>
        <end position="3609"/>
    </location>
</feature>
<evidence type="ECO:0000256" key="6">
    <source>
        <dbReference type="SAM" id="Coils"/>
    </source>
</evidence>
<feature type="region of interest" description="Disordered" evidence="7">
    <location>
        <begin position="1311"/>
        <end position="1377"/>
    </location>
</feature>
<feature type="compositionally biased region" description="Low complexity" evidence="7">
    <location>
        <begin position="2230"/>
        <end position="2241"/>
    </location>
</feature>
<evidence type="ECO:0000256" key="1">
    <source>
        <dbReference type="ARBA" id="ARBA00004613"/>
    </source>
</evidence>
<comment type="subcellular location">
    <subcellularLocation>
        <location evidence="1">Secreted</location>
    </subcellularLocation>
</comment>
<accession>A0A9U8EIJ3</accession>
<evidence type="ECO:0000313" key="10">
    <source>
        <dbReference type="RefSeq" id="XP_013088750.2"/>
    </source>
</evidence>
<gene>
    <name evidence="10" type="primary">LOC106072850</name>
</gene>
<dbReference type="Gene3D" id="2.20.100.10">
    <property type="entry name" value="Thrombospondin type-1 (TSP1) repeat"/>
    <property type="match status" value="3"/>
</dbReference>
<name>A0A9U8EIJ3_BIOGL</name>
<feature type="compositionally biased region" description="Basic residues" evidence="7">
    <location>
        <begin position="249"/>
        <end position="258"/>
    </location>
</feature>
<feature type="compositionally biased region" description="Basic residues" evidence="7">
    <location>
        <begin position="1152"/>
        <end position="1162"/>
    </location>
</feature>
<feature type="region of interest" description="Disordered" evidence="7">
    <location>
        <begin position="3797"/>
        <end position="3832"/>
    </location>
</feature>
<feature type="compositionally biased region" description="Polar residues" evidence="7">
    <location>
        <begin position="4419"/>
        <end position="4435"/>
    </location>
</feature>
<sequence length="4468" mass="502378">MLNSQSFELFLYFIAMNVIELSSLNEKIVHSDLDGKRPTTQLNSKDNDRIDVPIWQVVHPHFICNLSDGCLSFSIIHPHCSNGYLEFIASKYVNVTLVVKNCYVKVKENNAPFIFWLWGSENKNESEIQRCRFKTSCKVPKMAVTNSFHRKSWLEIGLHFKNDTLVYKLFVTMNSNFIYDKTIPKKKKLISQRIDGTNTIDKNITFKELKNVKNVLAETKLYKIFFRAIKSLTNTDERKNKSNPNFLHSHSRNRRQKKRKHNSLIFLIWTDLRKQTFYNQERKLGAQFNSTESLLSTHQNFDFVQRYFIEWYNAWKISSKQKSNSSLSVNDRLRRKKKLLESDGMLKKTGSSKAVSRRKRGWVNEADDLAILTQGENSRDKDKITEMIASDFASNLDIDKPIVSSYGSSLGNLKNLDTMVNDLKSEREKELSLNDVSETIASKEAHESFHLKRLRSDIKKMEKQLAIAEVKQSQAESDLMANTNDKLAEALARKKADAEDAVKVLSEKLHKLKDDYRIFKASTEVAEKGTKRKLHGLVVIDPMWGDWTPWSKCSADCGEGGFSVRRRECDTLPDVPCDGISFDMRPCNTGLKCEAQWQDWGAWGPCSMTCGKGVRARSRVCMTGDKEISCKGQSSSLEKCTLPLCEEQVVDLQPSDKRSVVSSQGIPKAPLIVVPRSGEAIALQPFVWGVWGQWAACSKNCGEGRQIRVRACVDESKTVLIKVMVNHCGAGSDAQSRTCMGPCLDPAYVAAVGVGAGGAALANYDDAHDGAYIVEQENGEGPRVVVKPKVDENSNKVVLAESAEGAPVVVAASGAAVATSSDEDEENSELSPSTILFIILLILCVILIIIAFCIWFCSRLDDLKLKKTREANQPFYKDSPDVGNDPYSKSATAPVYGLVKPVNKGDNQGAPTPFGMVKPDENVRPARTPSPETPEEPQSQDMSPIQQEKPPKKHSRDSAEVAQSRDVSPARPAKPRKKPQKHSEKRGTFFGGGGLKKRHEKDSGHEVKGAGSGRATVLDSDFNQGTDSGDESSDTSSDLDMEMDADEAGGSKGALKSDKKKSRIKSPKGSISGQARKTRDRRGALKGDIYHELGARDRRGAFKDDIYRKLEDLGRRGTLKGDHDQTADQDDNESSSEDSTSSSSGSDDHQPIKKHALKKQAKKKEDILLTKSESVQTSFILCRDAETGDIGGVCEHQAAEVTVKYNKIETCTVEGPVPFKKRTRLVGSDNKAKLWNSDLPYPKESRGKKRLVGARLVYESNMVPFFVDVDPCQGSLHHKSNESEKYPQKINSRLSQVKSLTAVSPLRRHMGTSCQKSNVSEKCPQKTSGRLSQVNSSTAVSPLRRHMGTSCQKSNVSEKCPQKTSGRLSQVNSSTAVSPLRRHVGMVKVETSQKEDTVGDKEKYLSQNRKQIEHVYLDNKLKTLPNKQAEVNQCNQEASKLSSLTVVETGGANSCTECFHGENGQHAECVSVTEKLRFFSPLTSPLSSQLYLTLCSEDSGLVKGISQPSSSKEKGHRKDSNVQNVMTDQVFREAKRFSTELQDKEKSSKFKSPQTSQHGREVFLKAAHPYQTTGEEEEEQQSKRAQTPELFRPSTDTFSLIHQAQSDLGQVLSLSDPEKFSFVLQDTIKPQTETRSKQQSQLYTTLRLLKETDSDAFFSSIQDSHELTDYRDPLEENKVETYSEEKDHNLHNETDIRNLSYQQKKESVLKLLKTAPKFQQPPSGALASTQTDSGTISLISLSGDVGSSTIDDILNSNASTGKFIEPQETSSWTTGMNQTELMKTEASEENELPTDPSVDANANKNIDLNPVVKELEKKQFKLLKTICMGESRLKIYGKGQFCCCNPMCLHNKSCSAPIYQSICSAYRDTSEPFCPNTSQECTCGEIIRSDNCLSHACSDQLKCLHSCNLKQDPSTVANAYAGHQQERSFSPLGRRSFSKDKLQKCVRFSKSTIMDSSNSDSCQDIFQSSSSSTSTRDVPAKADENQLKKMLNIQIQKFLETTKWASTKDVSDIHIDWARTQKNKKRGCKTSSQYSARFCSDLSDPGKRGLSSQHSFTMKPDPYTTFPSQPCLYTHLYHPEKIGKMLSSSLEKQAECHPSYALNDQKSHLPLQFESKTSAWTDSLLNSEVNYKSFTPTDQQLPGNSEGVPRTGVCQYQHFHSNTSMFDHTKQSGFPQVSTDCLASQKSTTDTLKSNWSCEMLQHPYLSSPRARNDDQLKMSPKKHGGHCKSPSARSSQPSSARYLDSLGRCDVLSLDHKRNYESRPNVSLAGQSTVRFLVDASDDEGDSFVTATDDSILVLLSDPTTESFRSMSSEHPSFIASASEEDERNESFFTMETLPENNSLMFSPIQCSPCCIPGRKKEKGKPWSSRIKFSREGKSLSPRAHISCARNRPAYNEQAFSFKRRELCEQGEKRLGQGKDRLGLQKTLLHSTDALHRGPCQETLKNRSLADGHSDKRLKELLSSRLSKISFSDTSLDTSQTNSHVNSITGKCSSYTSLNQKQKCDKLQQRPSSFSNLEFNVDEKYPKYDRPALNRKSTVEYYVEKPHLHMASTNQRKYKRSPLMDTSKMSSHELADEFKSHESQRRYSDDLRMKNKQSPRRSSHEYKSFPRNAKLAECKTEQSYRSLDEPKYQKRSSEKLKSPRRPSDKCETHRNKHNIHTQLSDEHHQKRYSNKSNPSKDTYNRRSTEMCQTGRKTEERECTTDMIPVNSSNELGLSPKQAYLLSKKELHSFRKYSLELDPQETNLKSKKDSKNQKRLSRETSPSNPWVSHDSPQRKSPENYKAVGSAPSLGMSHYSSLPRRLSINFKNEKSILHKCTSDQCEKGKTSLKALEESNEETFIDKFISDHLQQAQTSLGRYNDNYTSLDKSTSDESEQVKTTFVKSDKCSDDQINLDKSASEESKKTKKSMRLEESNDKQASLNRRPSDEHKSNESYLQKRHSDESLQTLCRSLRDSPTTNRSSDDSKINLYSHRKKVGQWEPDQLTHNKQTPLNKRHSDVQKSKESYLQKRHSDESLQTLCKSIYDSPTRKYKSLHNRSSDDSDINLFLHRKKVGDRQPDQSTIHKMPYSEFESSLHKMPTENCKPDKISSQKISDDCRDKKCLGRSHSDHFPNLKISEQKFSSFALKSNKTNSHRISKDACKPSSSFHSISIDNLNQDKISKNVTKPAKSFKRRQQEKFHAQTTSVHGKSSNFLRSNPEAVTHQVDHLSSKNKLLLEDSEQSDTTYSEVRTFSEQMTKEDSRSFKSVTSFDSLFDKIGRDQSQNKREDLTGEGSMVSSSMQHSGNLQPVVHTNSIASSAPHFVLSQRTRKYFAMPESLTDKSGAEDEHLNFGEEESTSTQFYDSVHLTRFRYSAGSPEVLRRNPNYKPSVMFEETDLDGYLLAGHCVSDIDLLISEHETSGSVVDTGYHLSQSSNSNAIQTLDENICTESLSIGSQSMQTVNIVIHTFNSNKPDVSSKGSEEKPTSPASIIYHSVISDQTNFETLADTSTSRASNIANVQNPPNDYLLDDNEEFFSLSCSTFKPGPCPNSVPGPCPTSMSGPCPNSLPGTNNQLNDTSKRTKGMHRNSDTRSSSEADTLFFSPTVTAKISPTPEKHLSAGDQRKESMQEQECQLQPDQLVKDSNQVSANHLILDRNIKYGVSSQDTPLDLQSDEHNNQPVSSLQETMSALDQKACIQRKDIPVQIQPLDLSTRSSLHQSTGCVNPYTQSVHQLPQAKVSITTRVEHWKPLHLKKTTKSKHKKVCPSSGFYRHTKEQSPEVFIDNCQDKSCQATISQQVQNQGIIPKEDLSQSIQLQQDPSQNIHPQQDPSQNIHPQQDPSQNIHPQQDPSQNIHIQKEQISGIIPSLDLSQDSFSQSEEKVQIEKKIAENLLLELGADKLVMDIQTENVRVLIDDIEYDEDNTSKPSHSKNPFYWNKKELFSEDLLGDDSDWIQSAAENTLSDVSSDIFEKSNEMFRLAVRRTNAHVAYEMPHLLQSNSIEEVVLNEAEEEECSTSSDTSDCTQPPCVWDQDDISVPKMTLQQEAHLKPLGEPSKACLCPPKQFEKYEVQYKSTLLYEHSPSKDEACCINYIQPKSVNILAHPLCDFNVGVNVELSPQHPKPKGNAQKRGCGKDPLGQEELNYFEPDKLTNLIHSKRKWGVRLANVSPQPNQHSPISFQEASLIREICVSDRETQATSLIRERCVSDRETQATSLIRERCVSDRETQATSLIRERCVSDRETQATSLIREICVSDRETQADLSCSSQPMKTLETDHSIYRSSVLNEAEPEEFTASLVYRSQSSDQSIRHSTQSTCSADYFTQGLVNNSQQGRYVSPVRDVCKPSLKKIQDSFVTSSHYKVTAKLEKKTERLAHAPPSAAEVGINVIRQGQRLTQNSLHAVEFGGYGINTSPSSDRQDRPQSKGSFSREKTKNAHVLANTQWDHQPGTLTSFSSPEALKHQMQQQFPDVARHRRSRSQSRKQKFNYN</sequence>
<feature type="transmembrane region" description="Helical" evidence="8">
    <location>
        <begin position="835"/>
        <end position="857"/>
    </location>
</feature>
<feature type="region of interest" description="Disordered" evidence="7">
    <location>
        <begin position="1954"/>
        <end position="1980"/>
    </location>
</feature>
<dbReference type="InterPro" id="IPR036383">
    <property type="entry name" value="TSP1_rpt_sf"/>
</dbReference>
<feature type="compositionally biased region" description="Acidic residues" evidence="7">
    <location>
        <begin position="1127"/>
        <end position="1136"/>
    </location>
</feature>
<keyword evidence="3" id="KW-0732">Signal</keyword>
<feature type="compositionally biased region" description="Acidic residues" evidence="7">
    <location>
        <begin position="1028"/>
        <end position="1047"/>
    </location>
</feature>
<evidence type="ECO:0000256" key="2">
    <source>
        <dbReference type="ARBA" id="ARBA00022525"/>
    </source>
</evidence>
<evidence type="ECO:0000313" key="9">
    <source>
        <dbReference type="Proteomes" id="UP001165740"/>
    </source>
</evidence>
<feature type="region of interest" description="Disordered" evidence="7">
    <location>
        <begin position="2976"/>
        <end position="3014"/>
    </location>
</feature>
<keyword evidence="9" id="KW-1185">Reference proteome</keyword>
<feature type="region of interest" description="Disordered" evidence="7">
    <location>
        <begin position="1784"/>
        <end position="1803"/>
    </location>
</feature>
<feature type="compositionally biased region" description="Basic and acidic residues" evidence="7">
    <location>
        <begin position="2748"/>
        <end position="2762"/>
    </location>
</feature>
<proteinExistence type="predicted"/>
<reference evidence="10" key="1">
    <citation type="submission" date="2025-08" db="UniProtKB">
        <authorList>
            <consortium name="RefSeq"/>
        </authorList>
    </citation>
    <scope>IDENTIFICATION</scope>
</reference>
<feature type="compositionally biased region" description="Basic and acidic residues" evidence="7">
    <location>
        <begin position="1530"/>
        <end position="1548"/>
    </location>
</feature>
<dbReference type="SUPFAM" id="SSF82895">
    <property type="entry name" value="TSP-1 type 1 repeat"/>
    <property type="match status" value="3"/>
</dbReference>
<dbReference type="OrthoDB" id="6157836at2759"/>
<dbReference type="Pfam" id="PF00090">
    <property type="entry name" value="TSP_1"/>
    <property type="match status" value="3"/>
</dbReference>
<feature type="compositionally biased region" description="Basic and acidic residues" evidence="7">
    <location>
        <begin position="1116"/>
        <end position="1126"/>
    </location>
</feature>
<organism evidence="9 10">
    <name type="scientific">Biomphalaria glabrata</name>
    <name type="common">Bloodfluke planorb</name>
    <name type="synonym">Freshwater snail</name>
    <dbReference type="NCBI Taxonomy" id="6526"/>
    <lineage>
        <taxon>Eukaryota</taxon>
        <taxon>Metazoa</taxon>
        <taxon>Spiralia</taxon>
        <taxon>Lophotrochozoa</taxon>
        <taxon>Mollusca</taxon>
        <taxon>Gastropoda</taxon>
        <taxon>Heterobranchia</taxon>
        <taxon>Euthyneura</taxon>
        <taxon>Panpulmonata</taxon>
        <taxon>Hygrophila</taxon>
        <taxon>Lymnaeoidea</taxon>
        <taxon>Planorbidae</taxon>
        <taxon>Biomphalaria</taxon>
    </lineage>
</organism>
<keyword evidence="6" id="KW-0175">Coiled coil</keyword>
<feature type="region of interest" description="Disordered" evidence="7">
    <location>
        <begin position="2745"/>
        <end position="2797"/>
    </location>
</feature>
<feature type="compositionally biased region" description="Basic and acidic residues" evidence="7">
    <location>
        <begin position="2899"/>
        <end position="2918"/>
    </location>
</feature>
<keyword evidence="2" id="KW-0964">Secreted</keyword>
<feature type="compositionally biased region" description="Basic and acidic residues" evidence="7">
    <location>
        <begin position="3261"/>
        <end position="3271"/>
    </location>
</feature>
<feature type="coiled-coil region" evidence="6">
    <location>
        <begin position="451"/>
        <end position="515"/>
    </location>
</feature>
<feature type="compositionally biased region" description="Basic and acidic residues" evidence="7">
    <location>
        <begin position="2997"/>
        <end position="3014"/>
    </location>
</feature>
<dbReference type="KEGG" id="bgt:106072850"/>
<feature type="compositionally biased region" description="Basic and acidic residues" evidence="7">
    <location>
        <begin position="4396"/>
        <end position="4413"/>
    </location>
</feature>
<feature type="compositionally biased region" description="Polar residues" evidence="7">
    <location>
        <begin position="1954"/>
        <end position="1967"/>
    </location>
</feature>
<feature type="region of interest" description="Disordered" evidence="7">
    <location>
        <begin position="3548"/>
        <end position="3611"/>
    </location>
</feature>
<keyword evidence="8" id="KW-0472">Membrane</keyword>
<feature type="region of interest" description="Disordered" evidence="7">
    <location>
        <begin position="236"/>
        <end position="258"/>
    </location>
</feature>
<evidence type="ECO:0000256" key="4">
    <source>
        <dbReference type="ARBA" id="ARBA00022737"/>
    </source>
</evidence>
<feature type="region of interest" description="Disordered" evidence="7">
    <location>
        <begin position="899"/>
        <end position="1094"/>
    </location>
</feature>
<dbReference type="GeneID" id="106072850"/>
<feature type="region of interest" description="Disordered" evidence="7">
    <location>
        <begin position="4385"/>
        <end position="4468"/>
    </location>
</feature>
<dbReference type="PANTHER" id="PTHR22906:SF43">
    <property type="entry name" value="PROPERDIN"/>
    <property type="match status" value="1"/>
</dbReference>
<feature type="compositionally biased region" description="Basic and acidic residues" evidence="7">
    <location>
        <begin position="1511"/>
        <end position="1520"/>
    </location>
</feature>
<feature type="compositionally biased region" description="Basic and acidic residues" evidence="7">
    <location>
        <begin position="2603"/>
        <end position="2654"/>
    </location>
</feature>
<dbReference type="PANTHER" id="PTHR22906">
    <property type="entry name" value="PROPERDIN"/>
    <property type="match status" value="1"/>
</dbReference>
<feature type="compositionally biased region" description="Polar residues" evidence="7">
    <location>
        <begin position="3577"/>
        <end position="3591"/>
    </location>
</feature>
<keyword evidence="4" id="KW-0677">Repeat</keyword>
<feature type="region of interest" description="Disordered" evidence="7">
    <location>
        <begin position="2568"/>
        <end position="2716"/>
    </location>
</feature>
<feature type="compositionally biased region" description="Polar residues" evidence="7">
    <location>
        <begin position="3549"/>
        <end position="3558"/>
    </location>
</feature>
<evidence type="ECO:0000256" key="5">
    <source>
        <dbReference type="ARBA" id="ARBA00023157"/>
    </source>
</evidence>
<dbReference type="Proteomes" id="UP001165740">
    <property type="component" value="Chromosome 13"/>
</dbReference>
<feature type="compositionally biased region" description="Polar residues" evidence="7">
    <location>
        <begin position="3277"/>
        <end position="3286"/>
    </location>
</feature>
<dbReference type="PROSITE" id="PS50092">
    <property type="entry name" value="TSP1"/>
    <property type="match status" value="3"/>
</dbReference>
<feature type="compositionally biased region" description="Basic and acidic residues" evidence="7">
    <location>
        <begin position="2571"/>
        <end position="2594"/>
    </location>
</feature>
<feature type="region of interest" description="Disordered" evidence="7">
    <location>
        <begin position="2308"/>
        <end position="2327"/>
    </location>
</feature>
<feature type="compositionally biased region" description="Polar residues" evidence="7">
    <location>
        <begin position="1312"/>
        <end position="1340"/>
    </location>
</feature>
<evidence type="ECO:0000256" key="3">
    <source>
        <dbReference type="ARBA" id="ARBA00022729"/>
    </source>
</evidence>
<feature type="region of interest" description="Disordered" evidence="7">
    <location>
        <begin position="1116"/>
        <end position="1163"/>
    </location>
</feature>
<feature type="compositionally biased region" description="Basic and acidic residues" evidence="7">
    <location>
        <begin position="1081"/>
        <end position="1094"/>
    </location>
</feature>
<keyword evidence="5" id="KW-1015">Disulfide bond</keyword>
<feature type="region of interest" description="Disordered" evidence="7">
    <location>
        <begin position="1505"/>
        <end position="1560"/>
    </location>
</feature>
<keyword evidence="8" id="KW-0812">Transmembrane</keyword>